<organism evidence="1 2">
    <name type="scientific">Mesobacillus boroniphilus</name>
    <dbReference type="NCBI Taxonomy" id="308892"/>
    <lineage>
        <taxon>Bacteria</taxon>
        <taxon>Bacillati</taxon>
        <taxon>Bacillota</taxon>
        <taxon>Bacilli</taxon>
        <taxon>Bacillales</taxon>
        <taxon>Bacillaceae</taxon>
        <taxon>Mesobacillus</taxon>
    </lineage>
</organism>
<evidence type="ECO:0000313" key="2">
    <source>
        <dbReference type="Proteomes" id="UP000761411"/>
    </source>
</evidence>
<accession>A0A944CIC6</accession>
<name>A0A944CIC6_9BACI</name>
<dbReference type="EMBL" id="QTKX01000001">
    <property type="protein sequence ID" value="MBS8263771.1"/>
    <property type="molecule type" value="Genomic_DNA"/>
</dbReference>
<gene>
    <name evidence="1" type="ORF">DYI25_04850</name>
</gene>
<keyword evidence="2" id="KW-1185">Reference proteome</keyword>
<reference evidence="1 2" key="1">
    <citation type="journal article" date="2021" name="Microorganisms">
        <title>Bacterial Dimethylsulfoniopropionate Biosynthesis in the East China Sea.</title>
        <authorList>
            <person name="Liu J."/>
            <person name="Zhang Y."/>
            <person name="Liu J."/>
            <person name="Zhong H."/>
            <person name="Williams B.T."/>
            <person name="Zheng Y."/>
            <person name="Curson A.R.J."/>
            <person name="Sun C."/>
            <person name="Sun H."/>
            <person name="Song D."/>
            <person name="Wagner Mackenzie B."/>
            <person name="Bermejo Martinez A."/>
            <person name="Todd J.D."/>
            <person name="Zhang X.H."/>
        </authorList>
    </citation>
    <scope>NUCLEOTIDE SEQUENCE [LARGE SCALE GENOMIC DNA]</scope>
    <source>
        <strain evidence="1 2">ESS08</strain>
    </source>
</reference>
<dbReference type="AlphaFoldDB" id="A0A944CIC6"/>
<dbReference type="RefSeq" id="WP_213367313.1">
    <property type="nucleotide sequence ID" value="NZ_QTKX01000001.1"/>
</dbReference>
<evidence type="ECO:0000313" key="1">
    <source>
        <dbReference type="EMBL" id="MBS8263771.1"/>
    </source>
</evidence>
<sequence>MELLIIPVAIVFIAMFIHAVNDVSKVRLRSLWPIQIQRFLNSVRKVFLKENWMKRIIIG</sequence>
<dbReference type="Proteomes" id="UP000761411">
    <property type="component" value="Unassembled WGS sequence"/>
</dbReference>
<protein>
    <submittedName>
        <fullName evidence="1">Uncharacterized protein</fullName>
    </submittedName>
</protein>
<proteinExistence type="predicted"/>
<comment type="caution">
    <text evidence="1">The sequence shown here is derived from an EMBL/GenBank/DDBJ whole genome shotgun (WGS) entry which is preliminary data.</text>
</comment>